<dbReference type="KEGG" id="pazo:AYR47_02490"/>
<dbReference type="EMBL" id="CP014546">
    <property type="protein sequence ID" value="AMN77260.1"/>
    <property type="molecule type" value="Genomic_DNA"/>
</dbReference>
<gene>
    <name evidence="1" type="ORF">AYR47_02490</name>
</gene>
<name>A0A127HRX6_PSEAZ</name>
<dbReference type="AlphaFoldDB" id="A0A127HRX6"/>
<reference evidence="1 2" key="1">
    <citation type="submission" date="2016-02" db="EMBL/GenBank/DDBJ databases">
        <title>Complete genome sequence of Pseudomonas azotoformans S4.</title>
        <authorList>
            <person name="Fang Y."/>
            <person name="Wu L."/>
            <person name="Feng G."/>
        </authorList>
    </citation>
    <scope>NUCLEOTIDE SEQUENCE [LARGE SCALE GENOMIC DNA]</scope>
    <source>
        <strain evidence="1 2">S4</strain>
    </source>
</reference>
<evidence type="ECO:0000313" key="2">
    <source>
        <dbReference type="Proteomes" id="UP000070516"/>
    </source>
</evidence>
<protein>
    <submittedName>
        <fullName evidence="1">Uncharacterized protein</fullName>
    </submittedName>
</protein>
<sequence>MEVLNQTGIVEAITLVGLRSAGCLSLRCKAFDGIELPLEKAKLILLMSRGGIAGAVNDSQRE</sequence>
<organism evidence="1 2">
    <name type="scientific">Pseudomonas azotoformans</name>
    <dbReference type="NCBI Taxonomy" id="47878"/>
    <lineage>
        <taxon>Bacteria</taxon>
        <taxon>Pseudomonadati</taxon>
        <taxon>Pseudomonadota</taxon>
        <taxon>Gammaproteobacteria</taxon>
        <taxon>Pseudomonadales</taxon>
        <taxon>Pseudomonadaceae</taxon>
        <taxon>Pseudomonas</taxon>
    </lineage>
</organism>
<evidence type="ECO:0000313" key="1">
    <source>
        <dbReference type="EMBL" id="AMN77260.1"/>
    </source>
</evidence>
<dbReference type="Proteomes" id="UP000070516">
    <property type="component" value="Chromosome"/>
</dbReference>
<accession>A0A127HRX6</accession>
<proteinExistence type="predicted"/>